<name>A0A9P3HAL7_9FUNG</name>
<dbReference type="AlphaFoldDB" id="A0A9P3HAL7"/>
<dbReference type="Pfam" id="PF26146">
    <property type="entry name" value="PI-PLC_X"/>
    <property type="match status" value="1"/>
</dbReference>
<dbReference type="Gene3D" id="3.20.20.190">
    <property type="entry name" value="Phosphatidylinositol (PI) phosphodiesterase"/>
    <property type="match status" value="1"/>
</dbReference>
<dbReference type="GO" id="GO:0006629">
    <property type="term" value="P:lipid metabolic process"/>
    <property type="evidence" value="ECO:0007669"/>
    <property type="project" value="InterPro"/>
</dbReference>
<evidence type="ECO:0000256" key="1">
    <source>
        <dbReference type="SAM" id="MobiDB-lite"/>
    </source>
</evidence>
<sequence>MWVMVGLCIVLSPVIASASGSSPMDSPIWRTQPQRQPQPKQRPPLTPDQERKALLQDPRLNPECVLRRQPDAGALFGTGSVEHVPDYAMSSCSNEETVNQKRGLLSEESNHPMLHRRNSSIPQGAKAVNMPLSGFRSMAVVNSSDMLCNGRSDICDLRYNQVTYPGTHNSATYNLEYDCTTAINTCLETTTVCAQQAQNCTQGWEIRCTQYSNSCLKALPNWLHWLCGAFSSACEATESFCLGWEDICTSSLEICTLWGSACSEVIPAWAISCFWENEPDHTVAQQLSDGIRFLDLGTCLTNNNTEVVMCHGYGPTRAIGVTLDSVLSAILAFLLANPYEVLTIEFNEFDGPQDLMAQALVAKVLQYFTLPTGDLLMWPRSSLSEPWPTLREMILANQRLMIFMSDTYYSIPPPIPTWANQKDTWKLDGFTYTSQDTQPDQLNASYFSWCEQGPPTDGSFILWQQIDINLSILESDILASLKQGEIPQLCIGPLADETNGSLLDALANYCYTRWPYWFRIRVNYYWVGDVFKMTNIFNDNNVARVNAGLGTSITPY</sequence>
<evidence type="ECO:0000313" key="4">
    <source>
        <dbReference type="Proteomes" id="UP000827284"/>
    </source>
</evidence>
<organism evidence="3 4">
    <name type="scientific">Entomortierella parvispora</name>
    <dbReference type="NCBI Taxonomy" id="205924"/>
    <lineage>
        <taxon>Eukaryota</taxon>
        <taxon>Fungi</taxon>
        <taxon>Fungi incertae sedis</taxon>
        <taxon>Mucoromycota</taxon>
        <taxon>Mortierellomycotina</taxon>
        <taxon>Mortierellomycetes</taxon>
        <taxon>Mortierellales</taxon>
        <taxon>Mortierellaceae</taxon>
        <taxon>Entomortierella</taxon>
    </lineage>
</organism>
<dbReference type="PANTHER" id="PTHR13593:SF140">
    <property type="entry name" value="PLC-LIKE PHOSPHODIESTERASE"/>
    <property type="match status" value="1"/>
</dbReference>
<dbReference type="PANTHER" id="PTHR13593">
    <property type="match status" value="1"/>
</dbReference>
<protein>
    <recommendedName>
        <fullName evidence="5">PLC-like phosphodiesterase</fullName>
    </recommendedName>
</protein>
<evidence type="ECO:0000313" key="3">
    <source>
        <dbReference type="EMBL" id="GJJ72797.1"/>
    </source>
</evidence>
<feature type="chain" id="PRO_5040258419" description="PLC-like phosphodiesterase" evidence="2">
    <location>
        <begin position="19"/>
        <end position="556"/>
    </location>
</feature>
<dbReference type="PROSITE" id="PS50007">
    <property type="entry name" value="PIPLC_X_DOMAIN"/>
    <property type="match status" value="1"/>
</dbReference>
<accession>A0A9P3HAL7</accession>
<evidence type="ECO:0000256" key="2">
    <source>
        <dbReference type="SAM" id="SignalP"/>
    </source>
</evidence>
<dbReference type="SUPFAM" id="SSF51695">
    <property type="entry name" value="PLC-like phosphodiesterases"/>
    <property type="match status" value="1"/>
</dbReference>
<reference evidence="3" key="2">
    <citation type="journal article" date="2022" name="Microbiol. Resour. Announc.">
        <title>Whole-Genome Sequence of Entomortierella parvispora E1425, a Mucoromycotan Fungus Associated with Burkholderiaceae-Related Endosymbiotic Bacteria.</title>
        <authorList>
            <person name="Herlambang A."/>
            <person name="Guo Y."/>
            <person name="Takashima Y."/>
            <person name="Narisawa K."/>
            <person name="Ohta H."/>
            <person name="Nishizawa T."/>
        </authorList>
    </citation>
    <scope>NUCLEOTIDE SEQUENCE</scope>
    <source>
        <strain evidence="3">E1425</strain>
    </source>
</reference>
<keyword evidence="4" id="KW-1185">Reference proteome</keyword>
<dbReference type="InterPro" id="IPR051057">
    <property type="entry name" value="PI-PLC_domain"/>
</dbReference>
<dbReference type="CDD" id="cd08557">
    <property type="entry name" value="PI-PLCc_bacteria_like"/>
    <property type="match status" value="1"/>
</dbReference>
<comment type="caution">
    <text evidence="3">The sequence shown here is derived from an EMBL/GenBank/DDBJ whole genome shotgun (WGS) entry which is preliminary data.</text>
</comment>
<feature type="region of interest" description="Disordered" evidence="1">
    <location>
        <begin position="18"/>
        <end position="47"/>
    </location>
</feature>
<keyword evidence="2" id="KW-0732">Signal</keyword>
<dbReference type="OrthoDB" id="7984201at2759"/>
<evidence type="ECO:0008006" key="5">
    <source>
        <dbReference type="Google" id="ProtNLM"/>
    </source>
</evidence>
<feature type="signal peptide" evidence="2">
    <location>
        <begin position="1"/>
        <end position="18"/>
    </location>
</feature>
<gene>
    <name evidence="3" type="ORF">EMPS_05155</name>
</gene>
<dbReference type="EMBL" id="BQFW01000007">
    <property type="protein sequence ID" value="GJJ72797.1"/>
    <property type="molecule type" value="Genomic_DNA"/>
</dbReference>
<dbReference type="InterPro" id="IPR017946">
    <property type="entry name" value="PLC-like_Pdiesterase_TIM-brl"/>
</dbReference>
<dbReference type="GO" id="GO:0008081">
    <property type="term" value="F:phosphoric diester hydrolase activity"/>
    <property type="evidence" value="ECO:0007669"/>
    <property type="project" value="InterPro"/>
</dbReference>
<dbReference type="Proteomes" id="UP000827284">
    <property type="component" value="Unassembled WGS sequence"/>
</dbReference>
<proteinExistence type="predicted"/>
<reference evidence="3" key="1">
    <citation type="submission" date="2021-11" db="EMBL/GenBank/DDBJ databases">
        <authorList>
            <person name="Herlambang A."/>
            <person name="Guo Y."/>
            <person name="Takashima Y."/>
            <person name="Nishizawa T."/>
        </authorList>
    </citation>
    <scope>NUCLEOTIDE SEQUENCE</scope>
    <source>
        <strain evidence="3">E1425</strain>
    </source>
</reference>